<dbReference type="InterPro" id="IPR000198">
    <property type="entry name" value="RhoGAP_dom"/>
</dbReference>
<dbReference type="GO" id="GO:0007165">
    <property type="term" value="P:signal transduction"/>
    <property type="evidence" value="ECO:0007669"/>
    <property type="project" value="InterPro"/>
</dbReference>
<gene>
    <name evidence="4" type="primary">Arhgap19</name>
</gene>
<name>A0A6F9D775_9ASCI</name>
<dbReference type="PANTHER" id="PTHR14963:SF7">
    <property type="entry name" value="RHO GTPASE-ACTIVATING PROTEIN 19"/>
    <property type="match status" value="1"/>
</dbReference>
<proteinExistence type="evidence at transcript level"/>
<feature type="region of interest" description="Disordered" evidence="2">
    <location>
        <begin position="377"/>
        <end position="427"/>
    </location>
</feature>
<dbReference type="GO" id="GO:0005737">
    <property type="term" value="C:cytoplasm"/>
    <property type="evidence" value="ECO:0007669"/>
    <property type="project" value="TreeGrafter"/>
</dbReference>
<reference evidence="4" key="1">
    <citation type="submission" date="2020-04" db="EMBL/GenBank/DDBJ databases">
        <authorList>
            <person name="Neveu A P."/>
        </authorList>
    </citation>
    <scope>NUCLEOTIDE SEQUENCE</scope>
    <source>
        <tissue evidence="4">Whole embryo</tissue>
    </source>
</reference>
<evidence type="ECO:0000313" key="4">
    <source>
        <dbReference type="EMBL" id="CAB3222843.1"/>
    </source>
</evidence>
<dbReference type="InterPro" id="IPR008936">
    <property type="entry name" value="Rho_GTPase_activation_prot"/>
</dbReference>
<dbReference type="PANTHER" id="PTHR14963">
    <property type="entry name" value="RHO GTPASE ACTIVATING PROTEIN 18,19-RELATED"/>
    <property type="match status" value="1"/>
</dbReference>
<feature type="compositionally biased region" description="Basic residues" evidence="2">
    <location>
        <begin position="378"/>
        <end position="395"/>
    </location>
</feature>
<sequence>MDCIAKTPLKEKEFYNPDHFVIKLKFEKWEDFSELIISHLTRMLDLPGAELDLIRGTGNSENALKDGNNKLNLKSWSLMKKKEAKGSGFGSVLTDEAMAQVQQLTDFLGKNLTKEGLFRKPGNSVRQNQLITALSTGVCIDFNRSKFQAHDVASVLKTFLGQLSEPLLLPSKHFNAHLQIANMTKMDAETKTSVVDKGKRIETLQLLLLLLPTNYRNILRAIMNLLYHTARNQAENKMTAANLSAMFTPHLIWPRNAKALDIQDRVEKLNEHIAFMIRHSQKIFTAPLYIRESAKVFYPKPTTDCMSPQVSSTLLVAPSSAVKRSASARLKFNDRAKEQTENAISDLYNKVHNMPNSAKKKKIVKKFDKHHEVIQYKSKTRKRNRTFSGILRKKNQSQTPAKTKGKDSYKSFPQPGDDDLSPVLPKPDLLSHCNSDSVSLNLDFHEKNPKAISHVSLPENVLRNCKADVQSPRLTVLSKQIRLLKQRRSASPATRSQKKDVPNAPQSNTKQIKVSTV</sequence>
<keyword evidence="1" id="KW-0343">GTPase activation</keyword>
<feature type="compositionally biased region" description="Polar residues" evidence="2">
    <location>
        <begin position="504"/>
        <end position="517"/>
    </location>
</feature>
<dbReference type="PROSITE" id="PS50238">
    <property type="entry name" value="RHOGAP"/>
    <property type="match status" value="1"/>
</dbReference>
<dbReference type="Pfam" id="PF00620">
    <property type="entry name" value="RhoGAP"/>
    <property type="match status" value="1"/>
</dbReference>
<dbReference type="AlphaFoldDB" id="A0A6F9D775"/>
<feature type="domain" description="Rho-GAP" evidence="3">
    <location>
        <begin position="91"/>
        <end position="284"/>
    </location>
</feature>
<dbReference type="Gene3D" id="1.10.555.10">
    <property type="entry name" value="Rho GTPase activation protein"/>
    <property type="match status" value="1"/>
</dbReference>
<accession>A0A6F9D775</accession>
<dbReference type="EMBL" id="LR783014">
    <property type="protein sequence ID" value="CAB3222843.1"/>
    <property type="molecule type" value="mRNA"/>
</dbReference>
<dbReference type="SMART" id="SM00324">
    <property type="entry name" value="RhoGAP"/>
    <property type="match status" value="1"/>
</dbReference>
<protein>
    <submittedName>
        <fullName evidence="4">Rho GTPase-activating protein 19-like</fullName>
    </submittedName>
</protein>
<organism evidence="4">
    <name type="scientific">Phallusia mammillata</name>
    <dbReference type="NCBI Taxonomy" id="59560"/>
    <lineage>
        <taxon>Eukaryota</taxon>
        <taxon>Metazoa</taxon>
        <taxon>Chordata</taxon>
        <taxon>Tunicata</taxon>
        <taxon>Ascidiacea</taxon>
        <taxon>Phlebobranchia</taxon>
        <taxon>Ascidiidae</taxon>
        <taxon>Phallusia</taxon>
    </lineage>
</organism>
<dbReference type="SUPFAM" id="SSF48350">
    <property type="entry name" value="GTPase activation domain, GAP"/>
    <property type="match status" value="1"/>
</dbReference>
<dbReference type="GO" id="GO:0005096">
    <property type="term" value="F:GTPase activator activity"/>
    <property type="evidence" value="ECO:0007669"/>
    <property type="project" value="UniProtKB-KW"/>
</dbReference>
<evidence type="ECO:0000256" key="2">
    <source>
        <dbReference type="SAM" id="MobiDB-lite"/>
    </source>
</evidence>
<evidence type="ECO:0000259" key="3">
    <source>
        <dbReference type="PROSITE" id="PS50238"/>
    </source>
</evidence>
<dbReference type="GO" id="GO:0051056">
    <property type="term" value="P:regulation of small GTPase mediated signal transduction"/>
    <property type="evidence" value="ECO:0007669"/>
    <property type="project" value="TreeGrafter"/>
</dbReference>
<evidence type="ECO:0000256" key="1">
    <source>
        <dbReference type="ARBA" id="ARBA00022468"/>
    </source>
</evidence>
<feature type="region of interest" description="Disordered" evidence="2">
    <location>
        <begin position="485"/>
        <end position="517"/>
    </location>
</feature>